<proteinExistence type="predicted"/>
<reference evidence="2" key="1">
    <citation type="journal article" date="2019" name="Int. J. Syst. Evol. Microbiol.">
        <title>The Global Catalogue of Microorganisms (GCM) 10K type strain sequencing project: providing services to taxonomists for standard genome sequencing and annotation.</title>
        <authorList>
            <consortium name="The Broad Institute Genomics Platform"/>
            <consortium name="The Broad Institute Genome Sequencing Center for Infectious Disease"/>
            <person name="Wu L."/>
            <person name="Ma J."/>
        </authorList>
    </citation>
    <scope>NUCLEOTIDE SEQUENCE [LARGE SCALE GENOMIC DNA]</scope>
    <source>
        <strain evidence="2">JCM 18050</strain>
    </source>
</reference>
<evidence type="ECO:0000313" key="2">
    <source>
        <dbReference type="Proteomes" id="UP001500171"/>
    </source>
</evidence>
<accession>A0ABP9NFX7</accession>
<name>A0ABP9NFX7_9GAMM</name>
<dbReference type="Proteomes" id="UP001500171">
    <property type="component" value="Unassembled WGS sequence"/>
</dbReference>
<evidence type="ECO:0000313" key="1">
    <source>
        <dbReference type="EMBL" id="GAA5112393.1"/>
    </source>
</evidence>
<keyword evidence="2" id="KW-1185">Reference proteome</keyword>
<organism evidence="1 2">
    <name type="scientific">Orbus sasakiae</name>
    <dbReference type="NCBI Taxonomy" id="1078475"/>
    <lineage>
        <taxon>Bacteria</taxon>
        <taxon>Pseudomonadati</taxon>
        <taxon>Pseudomonadota</taxon>
        <taxon>Gammaproteobacteria</taxon>
        <taxon>Orbales</taxon>
        <taxon>Orbaceae</taxon>
        <taxon>Orbus</taxon>
    </lineage>
</organism>
<dbReference type="RefSeq" id="WP_345491553.1">
    <property type="nucleotide sequence ID" value="NZ_BAABHY010000005.1"/>
</dbReference>
<dbReference type="EMBL" id="BAABHY010000005">
    <property type="protein sequence ID" value="GAA5112393.1"/>
    <property type="molecule type" value="Genomic_DNA"/>
</dbReference>
<gene>
    <name evidence="1" type="ORF">GCM10023211_18960</name>
</gene>
<comment type="caution">
    <text evidence="1">The sequence shown here is derived from an EMBL/GenBank/DDBJ whole genome shotgun (WGS) entry which is preliminary data.</text>
</comment>
<protein>
    <submittedName>
        <fullName evidence="1">Uncharacterized protein</fullName>
    </submittedName>
</protein>
<sequence>MKKGQFAKLQMTLTASKSLIFHFIYDVSTSGLATRFCTTWQVVTMKAQQAVRLNHPFDVDCNTSHPVEQRMTMNQPPVGVDQLLSPIHPIIITT</sequence>